<dbReference type="InterPro" id="IPR045584">
    <property type="entry name" value="Pilin-like"/>
</dbReference>
<dbReference type="Gene3D" id="3.30.700.10">
    <property type="entry name" value="Glycoprotein, Type 4 Pilin"/>
    <property type="match status" value="1"/>
</dbReference>
<proteinExistence type="predicted"/>
<dbReference type="PANTHER" id="PTHR30093">
    <property type="entry name" value="GENERAL SECRETION PATHWAY PROTEIN G"/>
    <property type="match status" value="1"/>
</dbReference>
<dbReference type="InterPro" id="IPR011453">
    <property type="entry name" value="DUF1559"/>
</dbReference>
<dbReference type="RefSeq" id="WP_277864112.1">
    <property type="nucleotide sequence ID" value="NZ_JARRAG010000002.1"/>
</dbReference>
<name>A0ABT6FKC5_9BACT</name>
<evidence type="ECO:0000313" key="2">
    <source>
        <dbReference type="EMBL" id="MDG3007840.1"/>
    </source>
</evidence>
<reference evidence="2 3" key="1">
    <citation type="submission" date="2023-03" db="EMBL/GenBank/DDBJ databases">
        <title>Paludisphaera mucosa sp. nov. a novel planctomycete from northern fen.</title>
        <authorList>
            <person name="Ivanova A."/>
        </authorList>
    </citation>
    <scope>NUCLEOTIDE SEQUENCE [LARGE SCALE GENOMIC DNA]</scope>
    <source>
        <strain evidence="2 3">Pla2</strain>
    </source>
</reference>
<dbReference type="InterPro" id="IPR027558">
    <property type="entry name" value="Pre_pil_HX9DG_C"/>
</dbReference>
<dbReference type="NCBIfam" id="TIGR02532">
    <property type="entry name" value="IV_pilin_GFxxxE"/>
    <property type="match status" value="1"/>
</dbReference>
<comment type="caution">
    <text evidence="2">The sequence shown here is derived from an EMBL/GenBank/DDBJ whole genome shotgun (WGS) entry which is preliminary data.</text>
</comment>
<evidence type="ECO:0000259" key="1">
    <source>
        <dbReference type="Pfam" id="PF07596"/>
    </source>
</evidence>
<dbReference type="SUPFAM" id="SSF54523">
    <property type="entry name" value="Pili subunits"/>
    <property type="match status" value="1"/>
</dbReference>
<dbReference type="InterPro" id="IPR012902">
    <property type="entry name" value="N_methyl_site"/>
</dbReference>
<feature type="domain" description="DUF1559" evidence="1">
    <location>
        <begin position="36"/>
        <end position="317"/>
    </location>
</feature>
<dbReference type="NCBIfam" id="TIGR04294">
    <property type="entry name" value="pre_pil_HX9DG"/>
    <property type="match status" value="1"/>
</dbReference>
<dbReference type="Proteomes" id="UP001216907">
    <property type="component" value="Unassembled WGS sequence"/>
</dbReference>
<dbReference type="Pfam" id="PF07963">
    <property type="entry name" value="N_methyl"/>
    <property type="match status" value="1"/>
</dbReference>
<keyword evidence="3" id="KW-1185">Reference proteome</keyword>
<sequence length="342" mass="36151">MTDPEVRGRSGMTLIELLVVIAIAGLLAALLIPAVQSSREAARATTCRNNLRQVMLGVLNHESAARALPDLYNGGFLPRPRSAIDEFHFHPWRTAILPGLERSDVLASLNLDLPATTHANQTGINAAIATFVCPSSSNPTPNLPDVHEWQASWTPGIAGPLIGAAARADYEVVGGVRTRPPGTAVNGGVVLTMILDGIEFGAWGEPTYQAPTVAPVGYRKARLADVRDGLSNTVFVGERAGRPDCYDQRSSVDPYPYPNHPNGCGDSHQAAWAISTHFPWLVFAAQQPVNQTNVTGFYAFHPAGAYAAMGDGSVRLLRATAAPAVTKALATRAGGEAGASDF</sequence>
<gene>
    <name evidence="2" type="ORF">PZE19_29095</name>
</gene>
<dbReference type="EMBL" id="JARRAG010000002">
    <property type="protein sequence ID" value="MDG3007840.1"/>
    <property type="molecule type" value="Genomic_DNA"/>
</dbReference>
<dbReference type="PROSITE" id="PS00409">
    <property type="entry name" value="PROKAR_NTER_METHYL"/>
    <property type="match status" value="1"/>
</dbReference>
<dbReference type="PANTHER" id="PTHR30093:SF2">
    <property type="entry name" value="TYPE II SECRETION SYSTEM PROTEIN H"/>
    <property type="match status" value="1"/>
</dbReference>
<dbReference type="Pfam" id="PF07596">
    <property type="entry name" value="SBP_bac_10"/>
    <property type="match status" value="1"/>
</dbReference>
<evidence type="ECO:0000313" key="3">
    <source>
        <dbReference type="Proteomes" id="UP001216907"/>
    </source>
</evidence>
<accession>A0ABT6FKC5</accession>
<organism evidence="2 3">
    <name type="scientific">Paludisphaera mucosa</name>
    <dbReference type="NCBI Taxonomy" id="3030827"/>
    <lineage>
        <taxon>Bacteria</taxon>
        <taxon>Pseudomonadati</taxon>
        <taxon>Planctomycetota</taxon>
        <taxon>Planctomycetia</taxon>
        <taxon>Isosphaerales</taxon>
        <taxon>Isosphaeraceae</taxon>
        <taxon>Paludisphaera</taxon>
    </lineage>
</organism>
<protein>
    <submittedName>
        <fullName evidence="2">DUF1559 domain-containing protein</fullName>
    </submittedName>
</protein>